<dbReference type="InterPro" id="IPR010312">
    <property type="entry name" value="Transc_reg_CodY_N"/>
</dbReference>
<comment type="subcellular location">
    <subcellularLocation>
        <location evidence="1 10">Cytoplasm</location>
    </subcellularLocation>
</comment>
<keyword evidence="7 10" id="KW-0804">Transcription</keyword>
<dbReference type="Gene3D" id="3.30.450.40">
    <property type="match status" value="1"/>
</dbReference>
<dbReference type="EMBL" id="LNNH01000059">
    <property type="protein sequence ID" value="KWW10911.1"/>
    <property type="molecule type" value="Genomic_DNA"/>
</dbReference>
<evidence type="ECO:0000256" key="3">
    <source>
        <dbReference type="ARBA" id="ARBA00022491"/>
    </source>
</evidence>
<comment type="caution">
    <text evidence="13">The sequence shown here is derived from an EMBL/GenBank/DDBJ whole genome shotgun (WGS) entry which is preliminary data.</text>
</comment>
<keyword evidence="14" id="KW-1185">Reference proteome</keyword>
<keyword evidence="6 10" id="KW-0238">DNA-binding</keyword>
<evidence type="ECO:0000256" key="2">
    <source>
        <dbReference type="ARBA" id="ARBA00022490"/>
    </source>
</evidence>
<dbReference type="PIRSF" id="PIRSF011572">
    <property type="entry name" value="GTP_sensing_CodY"/>
    <property type="match status" value="1"/>
</dbReference>
<dbReference type="FunFam" id="3.30.450.40:FF:000003">
    <property type="entry name" value="GTP-sensing transcriptional pleiotropic repressor CodY"/>
    <property type="match status" value="1"/>
</dbReference>
<evidence type="ECO:0000259" key="12">
    <source>
        <dbReference type="Pfam" id="PF08222"/>
    </source>
</evidence>
<dbReference type="Pfam" id="PF06018">
    <property type="entry name" value="CodY"/>
    <property type="match status" value="1"/>
</dbReference>
<dbReference type="InterPro" id="IPR013198">
    <property type="entry name" value="GTP_trans_reg_CodY_C"/>
</dbReference>
<comment type="similarity">
    <text evidence="10">Belongs to the CodY family.</text>
</comment>
<dbReference type="GO" id="GO:0000976">
    <property type="term" value="F:transcription cis-regulatory region binding"/>
    <property type="evidence" value="ECO:0007669"/>
    <property type="project" value="UniProtKB-ARBA"/>
</dbReference>
<evidence type="ECO:0000256" key="10">
    <source>
        <dbReference type="HAMAP-Rule" id="MF_00621"/>
    </source>
</evidence>
<evidence type="ECO:0000256" key="5">
    <source>
        <dbReference type="ARBA" id="ARBA00023015"/>
    </source>
</evidence>
<evidence type="ECO:0000256" key="9">
    <source>
        <dbReference type="ARBA" id="ARBA00057567"/>
    </source>
</evidence>
<keyword evidence="5 10" id="KW-0805">Transcription regulation</keyword>
<accession>A0A109MRP0</accession>
<evidence type="ECO:0000256" key="4">
    <source>
        <dbReference type="ARBA" id="ARBA00022553"/>
    </source>
</evidence>
<dbReference type="FunFam" id="1.10.10.10:FF:000034">
    <property type="entry name" value="GTP-sensing transcriptional pleiotropic repressor CodY"/>
    <property type="match status" value="1"/>
</dbReference>
<dbReference type="GO" id="GO:0005525">
    <property type="term" value="F:GTP binding"/>
    <property type="evidence" value="ECO:0007669"/>
    <property type="project" value="InterPro"/>
</dbReference>
<keyword evidence="2 10" id="KW-0963">Cytoplasm</keyword>
<evidence type="ECO:0000256" key="6">
    <source>
        <dbReference type="ARBA" id="ARBA00023125"/>
    </source>
</evidence>
<dbReference type="RefSeq" id="WP_057913419.1">
    <property type="nucleotide sequence ID" value="NZ_LNNH01000059.1"/>
</dbReference>
<reference evidence="13 14" key="1">
    <citation type="submission" date="2015-11" db="EMBL/GenBank/DDBJ databases">
        <title>Genome Sequence of Bacillus simplex strain VanAntwerpen2.</title>
        <authorList>
            <person name="Couger M.B."/>
        </authorList>
    </citation>
    <scope>NUCLEOTIDE SEQUENCE [LARGE SCALE GENOMIC DNA]</scope>
    <source>
        <strain evidence="13 14">VanAntwerpen02</strain>
    </source>
</reference>
<dbReference type="InterPro" id="IPR036388">
    <property type="entry name" value="WH-like_DNA-bd_sf"/>
</dbReference>
<dbReference type="GO" id="GO:0001217">
    <property type="term" value="F:DNA-binding transcription repressor activity"/>
    <property type="evidence" value="ECO:0007669"/>
    <property type="project" value="UniProtKB-ARBA"/>
</dbReference>
<name>A0A109MRP0_9BACI</name>
<feature type="DNA-binding region" description="H-T-H motif" evidence="10">
    <location>
        <begin position="203"/>
        <end position="222"/>
    </location>
</feature>
<dbReference type="NCBIfam" id="NF003170">
    <property type="entry name" value="PRK04158.1"/>
    <property type="match status" value="1"/>
</dbReference>
<dbReference type="InterPro" id="IPR029016">
    <property type="entry name" value="GAF-like_dom_sf"/>
</dbReference>
<dbReference type="InterPro" id="IPR014154">
    <property type="entry name" value="CodY"/>
</dbReference>
<evidence type="ECO:0000256" key="1">
    <source>
        <dbReference type="ARBA" id="ARBA00004496"/>
    </source>
</evidence>
<dbReference type="GO" id="GO:0005737">
    <property type="term" value="C:cytoplasm"/>
    <property type="evidence" value="ECO:0007669"/>
    <property type="project" value="UniProtKB-SubCell"/>
</dbReference>
<dbReference type="InterPro" id="IPR036390">
    <property type="entry name" value="WH_DNA-bd_sf"/>
</dbReference>
<feature type="region of interest" description="GAF domain" evidence="10">
    <location>
        <begin position="1"/>
        <end position="155"/>
    </location>
</feature>
<keyword evidence="4 10" id="KW-0597">Phosphoprotein</keyword>
<dbReference type="SUPFAM" id="SSF46785">
    <property type="entry name" value="Winged helix' DNA-binding domain"/>
    <property type="match status" value="1"/>
</dbReference>
<dbReference type="Proteomes" id="UP000064189">
    <property type="component" value="Unassembled WGS sequence"/>
</dbReference>
<evidence type="ECO:0000256" key="7">
    <source>
        <dbReference type="ARBA" id="ARBA00023163"/>
    </source>
</evidence>
<feature type="domain" description="Global transcriptional regulator CodY C-terminal" evidence="12">
    <location>
        <begin position="198"/>
        <end position="255"/>
    </location>
</feature>
<dbReference type="NCBIfam" id="TIGR02787">
    <property type="entry name" value="codY_Gpos"/>
    <property type="match status" value="1"/>
</dbReference>
<evidence type="ECO:0000256" key="8">
    <source>
        <dbReference type="ARBA" id="ARBA00034538"/>
    </source>
</evidence>
<sequence length="259" mass="28932">MNLLAKTRKINAMLQKAAGKAVNFKEMAESLSEVIEANVFVVSRRGKLLGIAVSQQIENERMYKMLEDKQFPEVYTNNLFNIPETSSNLDIESEYTAFPVENKELFKTGLTTIVPIMGGGERLGTLVLARLQEKFHDDDLILAEYGATVVGMEILREKSEEIEEEARSKAVVQMAISSLSYSELEAIEHIFEELKGNEGLLVASKIADRVGITRSVIVNALRKLESAGVIESRSLGMKGTYIKVLNDKFLLELEKLKNN</sequence>
<protein>
    <recommendedName>
        <fullName evidence="8 10">Global transcriptional regulator CodY</fullName>
    </recommendedName>
</protein>
<dbReference type="Gene3D" id="1.10.10.10">
    <property type="entry name" value="Winged helix-like DNA-binding domain superfamily/Winged helix DNA-binding domain"/>
    <property type="match status" value="1"/>
</dbReference>
<dbReference type="Pfam" id="PF08222">
    <property type="entry name" value="HTH_CodY"/>
    <property type="match status" value="1"/>
</dbReference>
<dbReference type="PANTHER" id="PTHR40062:SF1">
    <property type="entry name" value="GLOBAL TRANSCRIPTIONAL REGULATOR CODY"/>
    <property type="match status" value="1"/>
</dbReference>
<dbReference type="PANTHER" id="PTHR40062">
    <property type="entry name" value="GTP-SENSING TRANSCRIPTIONAL PLEIOTROPIC REPRESSOR CODY"/>
    <property type="match status" value="1"/>
</dbReference>
<proteinExistence type="inferred from homology"/>
<dbReference type="GeneID" id="300954034"/>
<evidence type="ECO:0000313" key="13">
    <source>
        <dbReference type="EMBL" id="KWW10911.1"/>
    </source>
</evidence>
<comment type="function">
    <text evidence="9 10">DNA-binding global transcriptional regulator which is involved in the adaptive response to starvation and acts by directly or indirectly controlling the expression of numerous genes in response to nutrient availability. During rapid exponential growth, CodY is highly active and represses genes whose products allow adaptation to nutrient depletion.</text>
</comment>
<organism evidence="13 14">
    <name type="scientific">Peribacillus simplex</name>
    <dbReference type="NCBI Taxonomy" id="1478"/>
    <lineage>
        <taxon>Bacteria</taxon>
        <taxon>Bacillati</taxon>
        <taxon>Bacillota</taxon>
        <taxon>Bacilli</taxon>
        <taxon>Bacillales</taxon>
        <taxon>Bacillaceae</taxon>
        <taxon>Peribacillus</taxon>
    </lineage>
</organism>
<evidence type="ECO:0000259" key="11">
    <source>
        <dbReference type="Pfam" id="PF06018"/>
    </source>
</evidence>
<gene>
    <name evidence="10" type="primary">codY</name>
    <name evidence="13" type="ORF">AS888_10880</name>
</gene>
<feature type="modified residue" description="Phosphoserine" evidence="10">
    <location>
        <position position="215"/>
    </location>
</feature>
<feature type="domain" description="Global transcriptional regulator CodY N-terminal" evidence="11">
    <location>
        <begin position="2"/>
        <end position="178"/>
    </location>
</feature>
<dbReference type="HAMAP" id="MF_00621">
    <property type="entry name" value="HTH_type_CodY"/>
    <property type="match status" value="1"/>
</dbReference>
<keyword evidence="3 10" id="KW-0678">Repressor</keyword>
<dbReference type="AlphaFoldDB" id="A0A109MRP0"/>
<dbReference type="GO" id="GO:0032993">
    <property type="term" value="C:protein-DNA complex"/>
    <property type="evidence" value="ECO:0007669"/>
    <property type="project" value="UniProtKB-ARBA"/>
</dbReference>
<evidence type="ECO:0000313" key="14">
    <source>
        <dbReference type="Proteomes" id="UP000064189"/>
    </source>
</evidence>